<evidence type="ECO:0000313" key="2">
    <source>
        <dbReference type="EMBL" id="TYO61981.1"/>
    </source>
</evidence>
<dbReference type="AlphaFoldDB" id="A0A5S4YC34"/>
<evidence type="ECO:0000259" key="1">
    <source>
        <dbReference type="Pfam" id="PF00975"/>
    </source>
</evidence>
<keyword evidence="3" id="KW-1185">Reference proteome</keyword>
<reference evidence="2 3" key="1">
    <citation type="submission" date="2019-08" db="EMBL/GenBank/DDBJ databases">
        <title>Bradyrhizobium hipponensis sp. nov., a rhizobium isolated from a Lupinus angustifolius root nodule in Tunisia.</title>
        <authorList>
            <person name="Off K."/>
            <person name="Rejili M."/>
            <person name="Mars M."/>
            <person name="Brachmann A."/>
            <person name="Marin M."/>
        </authorList>
    </citation>
    <scope>NUCLEOTIDE SEQUENCE [LARGE SCALE GENOMIC DNA]</scope>
    <source>
        <strain evidence="3">aSej3</strain>
    </source>
</reference>
<feature type="domain" description="Thioesterase" evidence="1">
    <location>
        <begin position="67"/>
        <end position="104"/>
    </location>
</feature>
<dbReference type="Gene3D" id="3.40.50.1820">
    <property type="entry name" value="alpha/beta hydrolase"/>
    <property type="match status" value="1"/>
</dbReference>
<gene>
    <name evidence="2" type="ORF">FXV83_35310</name>
</gene>
<dbReference type="Proteomes" id="UP000324797">
    <property type="component" value="Unassembled WGS sequence"/>
</dbReference>
<dbReference type="SUPFAM" id="SSF53474">
    <property type="entry name" value="alpha/beta-Hydrolases"/>
    <property type="match status" value="1"/>
</dbReference>
<organism evidence="2 3">
    <name type="scientific">Bradyrhizobium hipponense</name>
    <dbReference type="NCBI Taxonomy" id="2605638"/>
    <lineage>
        <taxon>Bacteria</taxon>
        <taxon>Pseudomonadati</taxon>
        <taxon>Pseudomonadota</taxon>
        <taxon>Alphaproteobacteria</taxon>
        <taxon>Hyphomicrobiales</taxon>
        <taxon>Nitrobacteraceae</taxon>
        <taxon>Bradyrhizobium</taxon>
    </lineage>
</organism>
<proteinExistence type="predicted"/>
<accession>A0A5S4YC34</accession>
<dbReference type="InterPro" id="IPR001031">
    <property type="entry name" value="Thioesterase"/>
</dbReference>
<sequence length="110" mass="12105">MAAFLCNMAALLPSEAPCHHDRRVSASVPKFRLRAPLTAVENANLHRAFMQHRECQQLKTLLGDELLKVDSIDEIAKVYARAIVSVLPEMACTLAGWSFGGVLARVLLGY</sequence>
<comment type="caution">
    <text evidence="2">The sequence shown here is derived from an EMBL/GenBank/DDBJ whole genome shotgun (WGS) entry which is preliminary data.</text>
</comment>
<dbReference type="EMBL" id="VSTH01000149">
    <property type="protein sequence ID" value="TYO61981.1"/>
    <property type="molecule type" value="Genomic_DNA"/>
</dbReference>
<dbReference type="Pfam" id="PF00975">
    <property type="entry name" value="Thioesterase"/>
    <property type="match status" value="1"/>
</dbReference>
<evidence type="ECO:0000313" key="3">
    <source>
        <dbReference type="Proteomes" id="UP000324797"/>
    </source>
</evidence>
<name>A0A5S4YC34_9BRAD</name>
<protein>
    <recommendedName>
        <fullName evidence="1">Thioesterase domain-containing protein</fullName>
    </recommendedName>
</protein>
<dbReference type="InterPro" id="IPR029058">
    <property type="entry name" value="AB_hydrolase_fold"/>
</dbReference>